<dbReference type="EMBL" id="AJ844000">
    <property type="protein sequence ID" value="CAH59415.1"/>
    <property type="molecule type" value="mRNA"/>
</dbReference>
<proteinExistence type="evidence at transcript level"/>
<accession>Q5ZF69</accession>
<dbReference type="GO" id="GO:0009737">
    <property type="term" value="P:response to abscisic acid"/>
    <property type="evidence" value="ECO:0007669"/>
    <property type="project" value="TreeGrafter"/>
</dbReference>
<dbReference type="GO" id="GO:0009631">
    <property type="term" value="P:cold acclimation"/>
    <property type="evidence" value="ECO:0007669"/>
    <property type="project" value="TreeGrafter"/>
</dbReference>
<dbReference type="InterPro" id="IPR000167">
    <property type="entry name" value="Dehydrin"/>
</dbReference>
<organism evidence="4">
    <name type="scientific">Plantago major</name>
    <name type="common">Common plantain</name>
    <dbReference type="NCBI Taxonomy" id="29818"/>
    <lineage>
        <taxon>Eukaryota</taxon>
        <taxon>Viridiplantae</taxon>
        <taxon>Streptophyta</taxon>
        <taxon>Embryophyta</taxon>
        <taxon>Tracheophyta</taxon>
        <taxon>Spermatophyta</taxon>
        <taxon>Magnoliopsida</taxon>
        <taxon>eudicotyledons</taxon>
        <taxon>Gunneridae</taxon>
        <taxon>Pentapetalae</taxon>
        <taxon>asterids</taxon>
        <taxon>lamiids</taxon>
        <taxon>Lamiales</taxon>
        <taxon>Plantaginaceae</taxon>
        <taxon>Plantagineae</taxon>
        <taxon>Plantago</taxon>
    </lineage>
</organism>
<dbReference type="GO" id="GO:0009414">
    <property type="term" value="P:response to water deprivation"/>
    <property type="evidence" value="ECO:0007669"/>
    <property type="project" value="TreeGrafter"/>
</dbReference>
<dbReference type="GO" id="GO:0016020">
    <property type="term" value="C:membrane"/>
    <property type="evidence" value="ECO:0007669"/>
    <property type="project" value="TreeGrafter"/>
</dbReference>
<feature type="compositionally biased region" description="Polar residues" evidence="3">
    <location>
        <begin position="1"/>
        <end position="10"/>
    </location>
</feature>
<dbReference type="PANTHER" id="PTHR33346">
    <property type="entry name" value="DEHYDRIN XERO 2-RELATED"/>
    <property type="match status" value="1"/>
</dbReference>
<feature type="region of interest" description="Disordered" evidence="3">
    <location>
        <begin position="1"/>
        <end position="33"/>
    </location>
</feature>
<feature type="compositionally biased region" description="Basic and acidic residues" evidence="3">
    <location>
        <begin position="109"/>
        <end position="126"/>
    </location>
</feature>
<reference evidence="4" key="1">
    <citation type="journal article" date="2006" name="Plant Physiol.">
        <title>Common plantain. A collection of expressed sequence tags from vascular tissue and a simple and efficient transformation method.</title>
        <authorList>
            <person name="Pommerrenig B."/>
            <person name="Barth I."/>
            <person name="Niedermeier M."/>
            <person name="Kopp S."/>
            <person name="Schmid J."/>
            <person name="Dwyer R.A."/>
            <person name="McNair R.J."/>
            <person name="Klebl F."/>
            <person name="Sauer N."/>
        </authorList>
    </citation>
    <scope>NUCLEOTIDE SEQUENCE</scope>
</reference>
<protein>
    <submittedName>
        <fullName evidence="4">Dehydrin 1</fullName>
    </submittedName>
</protein>
<sequence>MADQYTTTHQETTKFEEPCETPAPAVEASDRGLFGFGKKDEEKKCEEEVIATEFDEKVKVCEEEKVEEPKHESLLQKLHRSDSSSSSSSEEEYIDDNGEKKKKKKLKDKIKEKISGDKKEEEKAEVKCEDTVVPIEKCDDVPEAEKKGLLEKIKDKLPGGNKKTEEVVAPPPPVTETQPLAECYGEPAAAPVEPEKEKKGFLEKIKEKIPGYHPKTEEEKEKEKEKEAC</sequence>
<dbReference type="GO" id="GO:0005829">
    <property type="term" value="C:cytosol"/>
    <property type="evidence" value="ECO:0007669"/>
    <property type="project" value="TreeGrafter"/>
</dbReference>
<evidence type="ECO:0000256" key="2">
    <source>
        <dbReference type="RuleBase" id="RU003995"/>
    </source>
</evidence>
<gene>
    <name evidence="4" type="primary">dhn1</name>
</gene>
<dbReference type="AlphaFoldDB" id="Q5ZF69"/>
<evidence type="ECO:0000256" key="3">
    <source>
        <dbReference type="SAM" id="MobiDB-lite"/>
    </source>
</evidence>
<dbReference type="PANTHER" id="PTHR33346:SF2">
    <property type="entry name" value="DEHYDRIN ERD14"/>
    <property type="match status" value="1"/>
</dbReference>
<feature type="region of interest" description="Disordered" evidence="3">
    <location>
        <begin position="63"/>
        <end position="126"/>
    </location>
</feature>
<feature type="compositionally biased region" description="Basic and acidic residues" evidence="3">
    <location>
        <begin position="150"/>
        <end position="166"/>
    </location>
</feature>
<feature type="compositionally biased region" description="Basic and acidic residues" evidence="3">
    <location>
        <begin position="63"/>
        <end position="82"/>
    </location>
</feature>
<evidence type="ECO:0000313" key="4">
    <source>
        <dbReference type="EMBL" id="CAH59415.1"/>
    </source>
</evidence>
<evidence type="ECO:0000256" key="1">
    <source>
        <dbReference type="ARBA" id="ARBA00008403"/>
    </source>
</evidence>
<feature type="region of interest" description="Disordered" evidence="3">
    <location>
        <begin position="150"/>
        <end position="229"/>
    </location>
</feature>
<dbReference type="InterPro" id="IPR030513">
    <property type="entry name" value="Dehydrin_CS"/>
</dbReference>
<comment type="similarity">
    <text evidence="1 2">Belongs to the plant dehydrin family.</text>
</comment>
<name>Q5ZF69_PLAMJ</name>
<dbReference type="Pfam" id="PF00257">
    <property type="entry name" value="Dehydrin"/>
    <property type="match status" value="1"/>
</dbReference>
<dbReference type="PROSITE" id="PS00823">
    <property type="entry name" value="DEHYDRIN_2"/>
    <property type="match status" value="1"/>
</dbReference>
<feature type="compositionally biased region" description="Basic and acidic residues" evidence="3">
    <location>
        <begin position="193"/>
        <end position="229"/>
    </location>
</feature>